<dbReference type="Proteomes" id="UP000182725">
    <property type="component" value="Unassembled WGS sequence"/>
</dbReference>
<evidence type="ECO:0000313" key="3">
    <source>
        <dbReference type="Proteomes" id="UP000182725"/>
    </source>
</evidence>
<dbReference type="RefSeq" id="WP_074710818.1">
    <property type="nucleotide sequence ID" value="NZ_FNTV01000001.1"/>
</dbReference>
<organism evidence="2 3">
    <name type="scientific">Arthrobacter alpinus</name>
    <dbReference type="NCBI Taxonomy" id="656366"/>
    <lineage>
        <taxon>Bacteria</taxon>
        <taxon>Bacillati</taxon>
        <taxon>Actinomycetota</taxon>
        <taxon>Actinomycetes</taxon>
        <taxon>Micrococcales</taxon>
        <taxon>Micrococcaceae</taxon>
        <taxon>Arthrobacter</taxon>
    </lineage>
</organism>
<evidence type="ECO:0000313" key="2">
    <source>
        <dbReference type="EMBL" id="SEE26192.1"/>
    </source>
</evidence>
<accession>A0A1H5HDX7</accession>
<dbReference type="Pfam" id="PF06074">
    <property type="entry name" value="Portal_Mu"/>
    <property type="match status" value="1"/>
</dbReference>
<evidence type="ECO:0000256" key="1">
    <source>
        <dbReference type="SAM" id="MobiDB-lite"/>
    </source>
</evidence>
<dbReference type="EMBL" id="FNTV01000001">
    <property type="protein sequence ID" value="SEE26192.1"/>
    <property type="molecule type" value="Genomic_DNA"/>
</dbReference>
<reference evidence="2 3" key="1">
    <citation type="submission" date="2016-10" db="EMBL/GenBank/DDBJ databases">
        <authorList>
            <person name="de Groot N.N."/>
        </authorList>
    </citation>
    <scope>NUCLEOTIDE SEQUENCE [LARGE SCALE GENOMIC DNA]</scope>
    <source>
        <strain evidence="2 3">DSM 22274</strain>
    </source>
</reference>
<sequence length="443" mass="48507">MTVPTSEKGYADTSSGWWTALDEEETPELQWPKNVSVYDKMRRQDAQVISVLRAVTLPIRRTSWRIDPNGAKPEVAQQVADDLGLDLVGDDANRKVIRTRDRFSWAEHLRLSLLMLPFGHSVFEQVYRIDDSGRARLRKLAWRPPKTISRIDVAGDGGLVAMHQHGSTGGTGKAAPRMGVEQLVVYVNDREGGNWLGQSLLRPAYKYWLLKDRLLRVQAQTVDRNGLGIPVYEGSAVPDSVSGEDRVDREKKEITEGLKLARGLRSGDNAGAAIPNSAKLTMKGVEGDLPDADIPIRYYDEQIARAVLAHFLNLGTETGSWALGSTFADFFTLSLQTVAMQIADTVTQHIIEDLVDLNWGPDEPAPKLVFDEIGSRHPATAEAIKALIDCGALTADGDLETHLRTIYGLPSLSPGERTKIRTGTPLKAAPGTAAETPTKGQTA</sequence>
<dbReference type="AlphaFoldDB" id="A0A1H5HDX7"/>
<proteinExistence type="predicted"/>
<name>A0A1H5HDX7_9MICC</name>
<gene>
    <name evidence="2" type="ORF">SAMN04489740_0992</name>
</gene>
<feature type="region of interest" description="Disordered" evidence="1">
    <location>
        <begin position="414"/>
        <end position="443"/>
    </location>
</feature>
<dbReference type="InterPro" id="IPR009279">
    <property type="entry name" value="Portal_Mu"/>
</dbReference>
<evidence type="ECO:0008006" key="4">
    <source>
        <dbReference type="Google" id="ProtNLM"/>
    </source>
</evidence>
<protein>
    <recommendedName>
        <fullName evidence="4">Portal protein</fullName>
    </recommendedName>
</protein>